<dbReference type="SUPFAM" id="SSF74650">
    <property type="entry name" value="Galactose mutarotase-like"/>
    <property type="match status" value="1"/>
</dbReference>
<dbReference type="InterPro" id="IPR025887">
    <property type="entry name" value="Glyco_hydro_31_N_dom"/>
</dbReference>
<feature type="domain" description="Glycoside hydrolase family 31 N-terminal" evidence="6">
    <location>
        <begin position="30"/>
        <end position="198"/>
    </location>
</feature>
<evidence type="ECO:0000259" key="8">
    <source>
        <dbReference type="Pfam" id="PF21365"/>
    </source>
</evidence>
<evidence type="ECO:0000313" key="10">
    <source>
        <dbReference type="Proteomes" id="UP001428290"/>
    </source>
</evidence>
<sequence length="788" mass="88535">MPILAQSLNVLQSYDHGAQNLLLDYGGAKVAISMLTETIIRVRLAPDGRFAKRRSWAVVTPEHAFTPVDTTLSETEHGLVLRTAELTLKIERNSGQISFYTSDDQPFCGDAEGFSWSAQHSSITCRKQLHPQEYFYGFGERSGQLNQRGLTRTNWTTDQHRYGPGTDPLYIAIPSFLALRQGLAYGVFLNNTWHSRFDLGVEDPAAWSMTVDGGELDYYLCFGPTPAKVLQGFARLLGTTPLPPRWALGYHQSRWGYNSAEQICQIAQAFRQRQLPCDVIHLDIDHMDGYRDFTWNPQCFANPAAMVQDLAEQQIRLVNIVDPGVKIDSEYAVYQSGLEHNSFIRRANGEIFHGYVWPDDSVFPDFSRPEVRTWWASMQRRLIEIGISGIWNDMNEPTVFTMPFSQGGSTPQPIELDAIQGPADERTTHAEMHNLYGLGMAQAAYAGILEVTNQRPFVLTRSGYAGIQRWSACWMGDNASRWEHLELAISQLVNMGLSGVPFVGTDIGGFFDNASPELFARWMQFGILMPFCRGHSHTDTAPHEPWQFGAEVEAICREYLQLRYQLLPYLYTLFWQSSQDGGPILRPLLYEFSNDPATYQLHDQVMLGSALLAAPIYQPGKTQRHVYLPAGQWYDWWTNELIEGPTHLLAQAPLERMPLYVRAGTILPLGSASSQHTGQVAESLSLECYPGNGSFSLYEDDGLSFDYQQGQSAVINYQISHDQQTLTIRSGWREGDFTPAPRNIQLRIHGISAASAATFAGANYDPAQRVATLSLATDEHLDLQMQLD</sequence>
<accession>A0ABP9WYR0</accession>
<organism evidence="9 10">
    <name type="scientific">Herpetosiphon gulosus</name>
    <dbReference type="NCBI Taxonomy" id="1973496"/>
    <lineage>
        <taxon>Bacteria</taxon>
        <taxon>Bacillati</taxon>
        <taxon>Chloroflexota</taxon>
        <taxon>Chloroflexia</taxon>
        <taxon>Herpetosiphonales</taxon>
        <taxon>Herpetosiphonaceae</taxon>
        <taxon>Herpetosiphon</taxon>
    </lineage>
</organism>
<dbReference type="Gene3D" id="3.20.20.80">
    <property type="entry name" value="Glycosidases"/>
    <property type="match status" value="1"/>
</dbReference>
<dbReference type="Pfam" id="PF01055">
    <property type="entry name" value="Glyco_hydro_31_2nd"/>
    <property type="match status" value="1"/>
</dbReference>
<keyword evidence="2 4" id="KW-0378">Hydrolase</keyword>
<dbReference type="SUPFAM" id="SSF51445">
    <property type="entry name" value="(Trans)glycosidases"/>
    <property type="match status" value="1"/>
</dbReference>
<evidence type="ECO:0008006" key="11">
    <source>
        <dbReference type="Google" id="ProtNLM"/>
    </source>
</evidence>
<evidence type="ECO:0000259" key="6">
    <source>
        <dbReference type="Pfam" id="PF13802"/>
    </source>
</evidence>
<feature type="domain" description="Glycosyl hydrolase family 31 C-terminal" evidence="8">
    <location>
        <begin position="581"/>
        <end position="667"/>
    </location>
</feature>
<dbReference type="Proteomes" id="UP001428290">
    <property type="component" value="Unassembled WGS sequence"/>
</dbReference>
<evidence type="ECO:0000256" key="1">
    <source>
        <dbReference type="ARBA" id="ARBA00007806"/>
    </source>
</evidence>
<feature type="domain" description="Glycoside hydrolase family 31 TIM barrel" evidence="5">
    <location>
        <begin position="240"/>
        <end position="573"/>
    </location>
</feature>
<dbReference type="Pfam" id="PF21365">
    <property type="entry name" value="Glyco_hydro_31_3rd"/>
    <property type="match status" value="1"/>
</dbReference>
<dbReference type="Gene3D" id="2.60.40.1180">
    <property type="entry name" value="Golgi alpha-mannosidase II"/>
    <property type="match status" value="2"/>
</dbReference>
<comment type="caution">
    <text evidence="9">The sequence shown here is derived from an EMBL/GenBank/DDBJ whole genome shotgun (WGS) entry which is preliminary data.</text>
</comment>
<dbReference type="PROSITE" id="PS00129">
    <property type="entry name" value="GLYCOSYL_HYDROL_F31_1"/>
    <property type="match status" value="1"/>
</dbReference>
<dbReference type="EMBL" id="BAABRU010000004">
    <property type="protein sequence ID" value="GAA5527691.1"/>
    <property type="molecule type" value="Genomic_DNA"/>
</dbReference>
<name>A0ABP9WYR0_9CHLR</name>
<dbReference type="Pfam" id="PF13802">
    <property type="entry name" value="Gal_mutarotas_2"/>
    <property type="match status" value="1"/>
</dbReference>
<evidence type="ECO:0000256" key="3">
    <source>
        <dbReference type="ARBA" id="ARBA00023295"/>
    </source>
</evidence>
<evidence type="ECO:0000313" key="9">
    <source>
        <dbReference type="EMBL" id="GAA5527691.1"/>
    </source>
</evidence>
<protein>
    <recommendedName>
        <fullName evidence="11">Alpha-glucosidase</fullName>
    </recommendedName>
</protein>
<dbReference type="InterPro" id="IPR033403">
    <property type="entry name" value="DUF5110"/>
</dbReference>
<dbReference type="CDD" id="cd06604">
    <property type="entry name" value="GH31_glucosidase_II_MalA"/>
    <property type="match status" value="1"/>
</dbReference>
<evidence type="ECO:0000256" key="2">
    <source>
        <dbReference type="ARBA" id="ARBA00022801"/>
    </source>
</evidence>
<dbReference type="Pfam" id="PF17137">
    <property type="entry name" value="DUF5110"/>
    <property type="match status" value="1"/>
</dbReference>
<gene>
    <name evidence="9" type="ORF">Hgul01_01484</name>
</gene>
<dbReference type="InterPro" id="IPR011013">
    <property type="entry name" value="Gal_mutarotase_sf_dom"/>
</dbReference>
<dbReference type="InterPro" id="IPR048395">
    <property type="entry name" value="Glyco_hydro_31_C"/>
</dbReference>
<reference evidence="9 10" key="1">
    <citation type="submission" date="2024-02" db="EMBL/GenBank/DDBJ databases">
        <title>Herpetosiphon gulosus NBRC 112829.</title>
        <authorList>
            <person name="Ichikawa N."/>
            <person name="Katano-Makiyama Y."/>
            <person name="Hidaka K."/>
        </authorList>
    </citation>
    <scope>NUCLEOTIDE SEQUENCE [LARGE SCALE GENOMIC DNA]</scope>
    <source>
        <strain evidence="9 10">NBRC 112829</strain>
    </source>
</reference>
<dbReference type="RefSeq" id="WP_345721311.1">
    <property type="nucleotide sequence ID" value="NZ_BAABRU010000004.1"/>
</dbReference>
<dbReference type="InterPro" id="IPR017853">
    <property type="entry name" value="GH"/>
</dbReference>
<proteinExistence type="inferred from homology"/>
<dbReference type="Gene3D" id="2.60.40.1760">
    <property type="entry name" value="glycosyl hydrolase (family 31)"/>
    <property type="match status" value="1"/>
</dbReference>
<dbReference type="PANTHER" id="PTHR22762">
    <property type="entry name" value="ALPHA-GLUCOSIDASE"/>
    <property type="match status" value="1"/>
</dbReference>
<keyword evidence="10" id="KW-1185">Reference proteome</keyword>
<dbReference type="SUPFAM" id="SSF51011">
    <property type="entry name" value="Glycosyl hydrolase domain"/>
    <property type="match status" value="1"/>
</dbReference>
<evidence type="ECO:0000259" key="5">
    <source>
        <dbReference type="Pfam" id="PF01055"/>
    </source>
</evidence>
<dbReference type="PANTHER" id="PTHR22762:SF166">
    <property type="entry name" value="ALPHA-GLUCOSIDASE"/>
    <property type="match status" value="1"/>
</dbReference>
<feature type="domain" description="DUF5110" evidence="7">
    <location>
        <begin position="684"/>
        <end position="750"/>
    </location>
</feature>
<evidence type="ECO:0000256" key="4">
    <source>
        <dbReference type="RuleBase" id="RU361185"/>
    </source>
</evidence>
<keyword evidence="3 4" id="KW-0326">Glycosidase</keyword>
<dbReference type="InterPro" id="IPR013780">
    <property type="entry name" value="Glyco_hydro_b"/>
</dbReference>
<evidence type="ECO:0000259" key="7">
    <source>
        <dbReference type="Pfam" id="PF17137"/>
    </source>
</evidence>
<dbReference type="CDD" id="cd14752">
    <property type="entry name" value="GH31_N"/>
    <property type="match status" value="1"/>
</dbReference>
<dbReference type="InterPro" id="IPR030458">
    <property type="entry name" value="Glyco_hydro_31_AS"/>
</dbReference>
<dbReference type="InterPro" id="IPR000322">
    <property type="entry name" value="Glyco_hydro_31_TIM"/>
</dbReference>
<comment type="similarity">
    <text evidence="1 4">Belongs to the glycosyl hydrolase 31 family.</text>
</comment>